<feature type="region of interest" description="Disordered" evidence="7">
    <location>
        <begin position="1"/>
        <end position="118"/>
    </location>
</feature>
<feature type="region of interest" description="Disordered" evidence="7">
    <location>
        <begin position="434"/>
        <end position="456"/>
    </location>
</feature>
<dbReference type="Gene3D" id="3.30.50.10">
    <property type="entry name" value="Erythroid Transcription Factor GATA-1, subunit A"/>
    <property type="match status" value="1"/>
</dbReference>
<keyword evidence="10" id="KW-1185">Reference proteome</keyword>
<dbReference type="SMART" id="SM00401">
    <property type="entry name" value="ZnF_GATA"/>
    <property type="match status" value="1"/>
</dbReference>
<comment type="subcellular location">
    <subcellularLocation>
        <location evidence="1">Nucleus</location>
    </subcellularLocation>
</comment>
<feature type="region of interest" description="Disordered" evidence="7">
    <location>
        <begin position="286"/>
        <end position="402"/>
    </location>
</feature>
<feature type="compositionally biased region" description="Polar residues" evidence="7">
    <location>
        <begin position="79"/>
        <end position="102"/>
    </location>
</feature>
<feature type="compositionally biased region" description="Low complexity" evidence="7">
    <location>
        <begin position="365"/>
        <end position="379"/>
    </location>
</feature>
<dbReference type="OrthoDB" id="515401at2759"/>
<dbReference type="GO" id="GO:0008270">
    <property type="term" value="F:zinc ion binding"/>
    <property type="evidence" value="ECO:0007669"/>
    <property type="project" value="UniProtKB-KW"/>
</dbReference>
<reference evidence="9 10" key="1">
    <citation type="submission" date="2014-04" db="EMBL/GenBank/DDBJ databases">
        <authorList>
            <consortium name="DOE Joint Genome Institute"/>
            <person name="Kuo A."/>
            <person name="Kohler A."/>
            <person name="Nagy L.G."/>
            <person name="Floudas D."/>
            <person name="Copeland A."/>
            <person name="Barry K.W."/>
            <person name="Cichocki N."/>
            <person name="Veneault-Fourrey C."/>
            <person name="LaButti K."/>
            <person name="Lindquist E.A."/>
            <person name="Lipzen A."/>
            <person name="Lundell T."/>
            <person name="Morin E."/>
            <person name="Murat C."/>
            <person name="Sun H."/>
            <person name="Tunlid A."/>
            <person name="Henrissat B."/>
            <person name="Grigoriev I.V."/>
            <person name="Hibbett D.S."/>
            <person name="Martin F."/>
            <person name="Nordberg H.P."/>
            <person name="Cantor M.N."/>
            <person name="Hua S.X."/>
        </authorList>
    </citation>
    <scope>NUCLEOTIDE SEQUENCE [LARGE SCALE GENOMIC DNA]</scope>
    <source>
        <strain evidence="9 10">LaAM-08-1</strain>
    </source>
</reference>
<dbReference type="GO" id="GO:0005634">
    <property type="term" value="C:nucleus"/>
    <property type="evidence" value="ECO:0007669"/>
    <property type="project" value="UniProtKB-SubCell"/>
</dbReference>
<feature type="compositionally biased region" description="Polar residues" evidence="7">
    <location>
        <begin position="561"/>
        <end position="573"/>
    </location>
</feature>
<dbReference type="PROSITE" id="PS00344">
    <property type="entry name" value="GATA_ZN_FINGER_1"/>
    <property type="match status" value="1"/>
</dbReference>
<evidence type="ECO:0000313" key="10">
    <source>
        <dbReference type="Proteomes" id="UP000054477"/>
    </source>
</evidence>
<reference evidence="10" key="2">
    <citation type="submission" date="2015-01" db="EMBL/GenBank/DDBJ databases">
        <title>Evolutionary Origins and Diversification of the Mycorrhizal Mutualists.</title>
        <authorList>
            <consortium name="DOE Joint Genome Institute"/>
            <consortium name="Mycorrhizal Genomics Consortium"/>
            <person name="Kohler A."/>
            <person name="Kuo A."/>
            <person name="Nagy L.G."/>
            <person name="Floudas D."/>
            <person name="Copeland A."/>
            <person name="Barry K.W."/>
            <person name="Cichocki N."/>
            <person name="Veneault-Fourrey C."/>
            <person name="LaButti K."/>
            <person name="Lindquist E.A."/>
            <person name="Lipzen A."/>
            <person name="Lundell T."/>
            <person name="Morin E."/>
            <person name="Murat C."/>
            <person name="Riley R."/>
            <person name="Ohm R."/>
            <person name="Sun H."/>
            <person name="Tunlid A."/>
            <person name="Henrissat B."/>
            <person name="Grigoriev I.V."/>
            <person name="Hibbett D.S."/>
            <person name="Martin F."/>
        </authorList>
    </citation>
    <scope>NUCLEOTIDE SEQUENCE [LARGE SCALE GENOMIC DNA]</scope>
    <source>
        <strain evidence="10">LaAM-08-1</strain>
    </source>
</reference>
<dbReference type="GO" id="GO:0000978">
    <property type="term" value="F:RNA polymerase II cis-regulatory region sequence-specific DNA binding"/>
    <property type="evidence" value="ECO:0007669"/>
    <property type="project" value="TreeGrafter"/>
</dbReference>
<dbReference type="GO" id="GO:0000981">
    <property type="term" value="F:DNA-binding transcription factor activity, RNA polymerase II-specific"/>
    <property type="evidence" value="ECO:0007669"/>
    <property type="project" value="TreeGrafter"/>
</dbReference>
<feature type="compositionally biased region" description="Polar residues" evidence="7">
    <location>
        <begin position="434"/>
        <end position="449"/>
    </location>
</feature>
<dbReference type="EMBL" id="KN838599">
    <property type="protein sequence ID" value="KIK01969.1"/>
    <property type="molecule type" value="Genomic_DNA"/>
</dbReference>
<feature type="region of interest" description="Disordered" evidence="7">
    <location>
        <begin position="543"/>
        <end position="613"/>
    </location>
</feature>
<name>A0A0C9XKE2_9AGAR</name>
<dbReference type="PANTHER" id="PTHR10071">
    <property type="entry name" value="TRANSCRIPTION FACTOR GATA FAMILY MEMBER"/>
    <property type="match status" value="1"/>
</dbReference>
<evidence type="ECO:0000256" key="7">
    <source>
        <dbReference type="SAM" id="MobiDB-lite"/>
    </source>
</evidence>
<sequence length="613" mass="62406">MHSSSSSGLYQKSRHMPRPSSLARTPPPSAPATVVTPTPTAPPTTTTASSAIGPSPFAPGSLNAPNAVPAPLGKPPSPQTMQKLLQQQSHQAPAPSTSNASPTTAKTHTTSTGGTCPGDGRCDGTGGSSSCSGCPTYNNALSVSARLEEQKQQSDADMVGVENTGSPHATGSPKEAAASPSAATDGDVSHGTGTGRKVRAAVGALSCANCGTSTTPLWRRDDVGNNICNACGLFFKLHGTHRPNSMKKTVIKRRKRVPAAPGVAGAGAAGRLSDQAAAEALVAVGRAGGVGGNGNGTATGEESDGEAEQPRKKRAKRGGGKTTRASAVAAAAREDDDMEGESEGREAPNVRERKRPAVNGWGPDAAARSASPSLRASSRNQDYAAHLSRGAPPHSFTGGSPHPFELPPLAALSNGAAAAFLTARPDFGAAAQSSYMRSGSNAPSRTHSPLNPGAAGGYILPPPHVLTGYYPGAPPPPGDLGSLMHLGMAAGAAIGGLGMHPTLADLERHYFELNEHKRGWEAMMERTDKIMAGVKRTIDEMKGLSLSSPPRQPSPLAASSTPNPGQASPSQVGHSLPAAGGASVPLARGRGDSNREDRRDSVWPVTEPASTRD</sequence>
<evidence type="ECO:0000256" key="2">
    <source>
        <dbReference type="ARBA" id="ARBA00022723"/>
    </source>
</evidence>
<feature type="compositionally biased region" description="Basic and acidic residues" evidence="7">
    <location>
        <begin position="342"/>
        <end position="351"/>
    </location>
</feature>
<dbReference type="CDD" id="cd00202">
    <property type="entry name" value="ZnF_GATA"/>
    <property type="match status" value="1"/>
</dbReference>
<feature type="compositionally biased region" description="Low complexity" evidence="7">
    <location>
        <begin position="322"/>
        <end position="331"/>
    </location>
</feature>
<dbReference type="SUPFAM" id="SSF57716">
    <property type="entry name" value="Glucocorticoid receptor-like (DNA-binding domain)"/>
    <property type="match status" value="1"/>
</dbReference>
<dbReference type="Proteomes" id="UP000054477">
    <property type="component" value="Unassembled WGS sequence"/>
</dbReference>
<dbReference type="HOGENOM" id="CLU_021920_0_0_1"/>
<feature type="compositionally biased region" description="Low complexity" evidence="7">
    <location>
        <begin position="31"/>
        <end position="55"/>
    </location>
</feature>
<dbReference type="STRING" id="1095629.A0A0C9XKE2"/>
<feature type="domain" description="GATA-type" evidence="8">
    <location>
        <begin position="201"/>
        <end position="254"/>
    </location>
</feature>
<evidence type="ECO:0000256" key="4">
    <source>
        <dbReference type="ARBA" id="ARBA00022833"/>
    </source>
</evidence>
<feature type="compositionally biased region" description="Basic and acidic residues" evidence="7">
    <location>
        <begin position="589"/>
        <end position="601"/>
    </location>
</feature>
<gene>
    <name evidence="9" type="ORF">K443DRAFT_543675</name>
</gene>
<organism evidence="9 10">
    <name type="scientific">Laccaria amethystina LaAM-08-1</name>
    <dbReference type="NCBI Taxonomy" id="1095629"/>
    <lineage>
        <taxon>Eukaryota</taxon>
        <taxon>Fungi</taxon>
        <taxon>Dikarya</taxon>
        <taxon>Basidiomycota</taxon>
        <taxon>Agaricomycotina</taxon>
        <taxon>Agaricomycetes</taxon>
        <taxon>Agaricomycetidae</taxon>
        <taxon>Agaricales</taxon>
        <taxon>Agaricineae</taxon>
        <taxon>Hydnangiaceae</taxon>
        <taxon>Laccaria</taxon>
    </lineage>
</organism>
<evidence type="ECO:0000313" key="9">
    <source>
        <dbReference type="EMBL" id="KIK01969.1"/>
    </source>
</evidence>
<dbReference type="InterPro" id="IPR000679">
    <property type="entry name" value="Znf_GATA"/>
</dbReference>
<evidence type="ECO:0000256" key="5">
    <source>
        <dbReference type="ARBA" id="ARBA00023242"/>
    </source>
</evidence>
<dbReference type="AlphaFoldDB" id="A0A0C9XKE2"/>
<feature type="compositionally biased region" description="Low complexity" evidence="7">
    <location>
        <begin position="544"/>
        <end position="560"/>
    </location>
</feature>
<evidence type="ECO:0000256" key="6">
    <source>
        <dbReference type="PROSITE-ProRule" id="PRU00094"/>
    </source>
</evidence>
<dbReference type="PRINTS" id="PR00619">
    <property type="entry name" value="GATAZNFINGER"/>
</dbReference>
<feature type="compositionally biased region" description="Low complexity" evidence="7">
    <location>
        <begin position="103"/>
        <end position="114"/>
    </location>
</feature>
<dbReference type="InterPro" id="IPR039355">
    <property type="entry name" value="Transcription_factor_GATA"/>
</dbReference>
<proteinExistence type="predicted"/>
<feature type="compositionally biased region" description="Gly residues" evidence="7">
    <location>
        <begin position="286"/>
        <end position="297"/>
    </location>
</feature>
<dbReference type="GO" id="GO:0045944">
    <property type="term" value="P:positive regulation of transcription by RNA polymerase II"/>
    <property type="evidence" value="ECO:0007669"/>
    <property type="project" value="TreeGrafter"/>
</dbReference>
<evidence type="ECO:0000256" key="3">
    <source>
        <dbReference type="ARBA" id="ARBA00022771"/>
    </source>
</evidence>
<protein>
    <recommendedName>
        <fullName evidence="8">GATA-type domain-containing protein</fullName>
    </recommendedName>
</protein>
<dbReference type="GO" id="GO:0000122">
    <property type="term" value="P:negative regulation of transcription by RNA polymerase II"/>
    <property type="evidence" value="ECO:0007669"/>
    <property type="project" value="TreeGrafter"/>
</dbReference>
<keyword evidence="3 6" id="KW-0863">Zinc-finger</keyword>
<dbReference type="Pfam" id="PF00320">
    <property type="entry name" value="GATA"/>
    <property type="match status" value="1"/>
</dbReference>
<evidence type="ECO:0000256" key="1">
    <source>
        <dbReference type="ARBA" id="ARBA00004123"/>
    </source>
</evidence>
<dbReference type="InterPro" id="IPR013088">
    <property type="entry name" value="Znf_NHR/GATA"/>
</dbReference>
<feature type="region of interest" description="Disordered" evidence="7">
    <location>
        <begin position="147"/>
        <end position="194"/>
    </location>
</feature>
<dbReference type="PROSITE" id="PS50114">
    <property type="entry name" value="GATA_ZN_FINGER_2"/>
    <property type="match status" value="1"/>
</dbReference>
<keyword evidence="4" id="KW-0862">Zinc</keyword>
<keyword evidence="5" id="KW-0539">Nucleus</keyword>
<keyword evidence="2" id="KW-0479">Metal-binding</keyword>
<dbReference type="FunFam" id="3.30.50.10:FF:000007">
    <property type="entry name" value="Nitrogen regulatory AreA, N-terminal"/>
    <property type="match status" value="1"/>
</dbReference>
<feature type="compositionally biased region" description="Polar residues" evidence="7">
    <location>
        <begin position="1"/>
        <end position="10"/>
    </location>
</feature>
<dbReference type="PANTHER" id="PTHR10071:SF281">
    <property type="entry name" value="BOX A-BINDING FACTOR-RELATED"/>
    <property type="match status" value="1"/>
</dbReference>
<accession>A0A0C9XKE2</accession>
<evidence type="ECO:0000259" key="8">
    <source>
        <dbReference type="PROSITE" id="PS50114"/>
    </source>
</evidence>